<keyword evidence="2" id="KW-0808">Transferase</keyword>
<gene>
    <name evidence="2" type="ORF">N5A92_24260</name>
</gene>
<dbReference type="GO" id="GO:0008168">
    <property type="term" value="F:methyltransferase activity"/>
    <property type="evidence" value="ECO:0007669"/>
    <property type="project" value="UniProtKB-KW"/>
</dbReference>
<protein>
    <submittedName>
        <fullName evidence="2">Methyltransferase domain-containing protein</fullName>
    </submittedName>
</protein>
<comment type="caution">
    <text evidence="2">The sequence shown here is derived from an EMBL/GenBank/DDBJ whole genome shotgun (WGS) entry which is preliminary data.</text>
</comment>
<evidence type="ECO:0000259" key="1">
    <source>
        <dbReference type="Pfam" id="PF08241"/>
    </source>
</evidence>
<accession>A0ABT2LVK4</accession>
<dbReference type="SUPFAM" id="SSF53335">
    <property type="entry name" value="S-adenosyl-L-methionine-dependent methyltransferases"/>
    <property type="match status" value="1"/>
</dbReference>
<organism evidence="2 3">
    <name type="scientific">Chelativorans salis</name>
    <dbReference type="NCBI Taxonomy" id="2978478"/>
    <lineage>
        <taxon>Bacteria</taxon>
        <taxon>Pseudomonadati</taxon>
        <taxon>Pseudomonadota</taxon>
        <taxon>Alphaproteobacteria</taxon>
        <taxon>Hyphomicrobiales</taxon>
        <taxon>Phyllobacteriaceae</taxon>
        <taxon>Chelativorans</taxon>
    </lineage>
</organism>
<feature type="domain" description="Methyltransferase type 11" evidence="1">
    <location>
        <begin position="100"/>
        <end position="175"/>
    </location>
</feature>
<keyword evidence="2" id="KW-0489">Methyltransferase</keyword>
<name>A0ABT2LVK4_9HYPH</name>
<dbReference type="InterPro" id="IPR013216">
    <property type="entry name" value="Methyltransf_11"/>
</dbReference>
<evidence type="ECO:0000313" key="2">
    <source>
        <dbReference type="EMBL" id="MCT7378134.1"/>
    </source>
</evidence>
<dbReference type="Proteomes" id="UP001320831">
    <property type="component" value="Unassembled WGS sequence"/>
</dbReference>
<reference evidence="2 3" key="1">
    <citation type="submission" date="2022-09" db="EMBL/GenBank/DDBJ databases">
        <title>Chelativorans salina sp. nov., a novel slightly halophilic bacterium isolated from a saline lake sediment enrichment.</title>
        <authorList>
            <person name="Gao L."/>
            <person name="Fang B.-Z."/>
            <person name="Li W.-J."/>
        </authorList>
    </citation>
    <scope>NUCLEOTIDE SEQUENCE [LARGE SCALE GENOMIC DNA]</scope>
    <source>
        <strain evidence="2 3">EGI FJ00035</strain>
    </source>
</reference>
<dbReference type="RefSeq" id="WP_260906948.1">
    <property type="nucleotide sequence ID" value="NZ_JAOCZP010000011.1"/>
</dbReference>
<dbReference type="Gene3D" id="3.40.50.150">
    <property type="entry name" value="Vaccinia Virus protein VP39"/>
    <property type="match status" value="1"/>
</dbReference>
<dbReference type="EMBL" id="JAOCZP010000011">
    <property type="protein sequence ID" value="MCT7378134.1"/>
    <property type="molecule type" value="Genomic_DNA"/>
</dbReference>
<keyword evidence="3" id="KW-1185">Reference proteome</keyword>
<evidence type="ECO:0000313" key="3">
    <source>
        <dbReference type="Proteomes" id="UP001320831"/>
    </source>
</evidence>
<dbReference type="GO" id="GO:0032259">
    <property type="term" value="P:methylation"/>
    <property type="evidence" value="ECO:0007669"/>
    <property type="project" value="UniProtKB-KW"/>
</dbReference>
<dbReference type="InterPro" id="IPR029063">
    <property type="entry name" value="SAM-dependent_MTases_sf"/>
</dbReference>
<sequence>MGKIELKNPLPEGTTPWDLMQAFDAKRFGEDVFDLENQKRWATAIFVGGLPYMWRKAYVVLDMIYNLCELEEGSKVFLIGESLESCGFIDDIKRRIGASGELTAIDNQEECRDAMFHNKVGRGGQRGTFKYDYCKDIPDNSYDAVLNLQAIQHADDWTEAGAEFVRILKPGRRLVMAEIILGGPEQIFKIKQDLHLDHLITKIMSRIATRFEDFPYYSPGELKDAFKGMLEDMDEFEWRGLEVFWGRKPG</sequence>
<proteinExistence type="predicted"/>
<dbReference type="Pfam" id="PF08241">
    <property type="entry name" value="Methyltransf_11"/>
    <property type="match status" value="1"/>
</dbReference>